<organism evidence="2 3">
    <name type="scientific">Plakobranchus ocellatus</name>
    <dbReference type="NCBI Taxonomy" id="259542"/>
    <lineage>
        <taxon>Eukaryota</taxon>
        <taxon>Metazoa</taxon>
        <taxon>Spiralia</taxon>
        <taxon>Lophotrochozoa</taxon>
        <taxon>Mollusca</taxon>
        <taxon>Gastropoda</taxon>
        <taxon>Heterobranchia</taxon>
        <taxon>Euthyneura</taxon>
        <taxon>Panpulmonata</taxon>
        <taxon>Sacoglossa</taxon>
        <taxon>Placobranchoidea</taxon>
        <taxon>Plakobranchidae</taxon>
        <taxon>Plakobranchus</taxon>
    </lineage>
</organism>
<protein>
    <submittedName>
        <fullName evidence="2">Uncharacterized protein</fullName>
    </submittedName>
</protein>
<feature type="region of interest" description="Disordered" evidence="1">
    <location>
        <begin position="26"/>
        <end position="54"/>
    </location>
</feature>
<dbReference type="AlphaFoldDB" id="A0AAV3ZP95"/>
<dbReference type="Proteomes" id="UP000735302">
    <property type="component" value="Unassembled WGS sequence"/>
</dbReference>
<proteinExistence type="predicted"/>
<evidence type="ECO:0000313" key="3">
    <source>
        <dbReference type="Proteomes" id="UP000735302"/>
    </source>
</evidence>
<dbReference type="EMBL" id="BLXT01003156">
    <property type="protein sequence ID" value="GFO00881.1"/>
    <property type="molecule type" value="Genomic_DNA"/>
</dbReference>
<name>A0AAV3ZP95_9GAST</name>
<sequence>MACNKRYRVTAEQALALFTDLSEVETDETGLESDKSSSSSDFRSRSSGTGIEETDNYYNTRQTLDLVIVMKITGSLAQPAHTNDTATRMNPSGCCPRSNTVDRLEYTKRMIIFTPDVQKTEDAEYAASQAKKLEQTLHVRDALISHIFSSPETLFQDLAHTGRTSKLKIQPKKRRE</sequence>
<comment type="caution">
    <text evidence="2">The sequence shown here is derived from an EMBL/GenBank/DDBJ whole genome shotgun (WGS) entry which is preliminary data.</text>
</comment>
<keyword evidence="3" id="KW-1185">Reference proteome</keyword>
<accession>A0AAV3ZP95</accession>
<reference evidence="2 3" key="1">
    <citation type="journal article" date="2021" name="Elife">
        <title>Chloroplast acquisition without the gene transfer in kleptoplastic sea slugs, Plakobranchus ocellatus.</title>
        <authorList>
            <person name="Maeda T."/>
            <person name="Takahashi S."/>
            <person name="Yoshida T."/>
            <person name="Shimamura S."/>
            <person name="Takaki Y."/>
            <person name="Nagai Y."/>
            <person name="Toyoda A."/>
            <person name="Suzuki Y."/>
            <person name="Arimoto A."/>
            <person name="Ishii H."/>
            <person name="Satoh N."/>
            <person name="Nishiyama T."/>
            <person name="Hasebe M."/>
            <person name="Maruyama T."/>
            <person name="Minagawa J."/>
            <person name="Obokata J."/>
            <person name="Shigenobu S."/>
        </authorList>
    </citation>
    <scope>NUCLEOTIDE SEQUENCE [LARGE SCALE GENOMIC DNA]</scope>
</reference>
<gene>
    <name evidence="2" type="ORF">PoB_002738600</name>
</gene>
<evidence type="ECO:0000313" key="2">
    <source>
        <dbReference type="EMBL" id="GFO00881.1"/>
    </source>
</evidence>
<evidence type="ECO:0000256" key="1">
    <source>
        <dbReference type="SAM" id="MobiDB-lite"/>
    </source>
</evidence>
<feature type="compositionally biased region" description="Low complexity" evidence="1">
    <location>
        <begin position="36"/>
        <end position="47"/>
    </location>
</feature>